<dbReference type="InterPro" id="IPR014424">
    <property type="entry name" value="UCP004897_ACT"/>
</dbReference>
<dbReference type="EMBL" id="KT006986">
    <property type="protein sequence ID" value="AKQ01944.1"/>
    <property type="molecule type" value="Genomic_DNA"/>
</dbReference>
<name>A0A0H4TMX2_9EURY</name>
<proteinExistence type="predicted"/>
<evidence type="ECO:0008006" key="2">
    <source>
        <dbReference type="Google" id="ProtNLM"/>
    </source>
</evidence>
<reference evidence="1" key="1">
    <citation type="journal article" date="2015" name="ISME J.">
        <title>Aquifer environment selects for microbial species cohorts in sediment and groundwater.</title>
        <authorList>
            <person name="Hug L.A."/>
            <person name="Thomas B.C."/>
            <person name="Brown C.T."/>
            <person name="Frischkorn K.R."/>
            <person name="Williams K.H."/>
            <person name="Tringe S.G."/>
            <person name="Banfield J.F."/>
        </authorList>
    </citation>
    <scope>NUCLEOTIDE SEQUENCE</scope>
</reference>
<evidence type="ECO:0000313" key="1">
    <source>
        <dbReference type="EMBL" id="AKQ01944.1"/>
    </source>
</evidence>
<protein>
    <recommendedName>
        <fullName evidence="2">ACT domain-containing protein</fullName>
    </recommendedName>
</protein>
<dbReference type="PIRSF" id="PIRSF004897">
    <property type="entry name" value="UCP004897_ACT"/>
    <property type="match status" value="1"/>
</dbReference>
<dbReference type="AlphaFoldDB" id="A0A0H4TMX2"/>
<dbReference type="InterPro" id="IPR045865">
    <property type="entry name" value="ACT-like_dom_sf"/>
</dbReference>
<dbReference type="Gene3D" id="3.30.70.260">
    <property type="match status" value="1"/>
</dbReference>
<organism evidence="1">
    <name type="scientific">uncultured euryarchaeote Rifle_16ft_4_minimus_309</name>
    <dbReference type="NCBI Taxonomy" id="1665192"/>
    <lineage>
        <taxon>Archaea</taxon>
        <taxon>Methanobacteriati</taxon>
        <taxon>Methanobacteriota</taxon>
        <taxon>environmental samples</taxon>
    </lineage>
</organism>
<dbReference type="SUPFAM" id="SSF55021">
    <property type="entry name" value="ACT-like"/>
    <property type="match status" value="1"/>
</dbReference>
<accession>A0A0H4TMX2</accession>
<sequence>MWARFRTYFKGFPAQEKVAQIMVVYGLRVEGGNVFAGDIKLSDTAMARAAGVDRRVVTATVDTIDKNAELRSFFDKLRPVCNLLDVAPLMNWGAIEIVPLNAAKPGILAGVAAIIAQAGISIRQVIMDDPELVDDPHGFIVTEAPVPERLLPQIKQVDGVKSVVLH</sequence>